<keyword evidence="5" id="KW-1185">Reference proteome</keyword>
<name>A0ABN6LGK7_9BACT</name>
<dbReference type="InterPro" id="IPR000757">
    <property type="entry name" value="Beta-glucanase-like"/>
</dbReference>
<evidence type="ECO:0000256" key="2">
    <source>
        <dbReference type="SAM" id="SignalP"/>
    </source>
</evidence>
<organism evidence="4 5">
    <name type="scientific">Persicobacter psychrovividus</name>
    <dbReference type="NCBI Taxonomy" id="387638"/>
    <lineage>
        <taxon>Bacteria</taxon>
        <taxon>Pseudomonadati</taxon>
        <taxon>Bacteroidota</taxon>
        <taxon>Cytophagia</taxon>
        <taxon>Cytophagales</taxon>
        <taxon>Persicobacteraceae</taxon>
        <taxon>Persicobacter</taxon>
    </lineage>
</organism>
<evidence type="ECO:0000313" key="5">
    <source>
        <dbReference type="Proteomes" id="UP001354989"/>
    </source>
</evidence>
<proteinExistence type="inferred from homology"/>
<evidence type="ECO:0000256" key="1">
    <source>
        <dbReference type="ARBA" id="ARBA00006865"/>
    </source>
</evidence>
<dbReference type="Proteomes" id="UP001354989">
    <property type="component" value="Plasmid pPP8"/>
</dbReference>
<dbReference type="InterPro" id="IPR013320">
    <property type="entry name" value="ConA-like_dom_sf"/>
</dbReference>
<dbReference type="RefSeq" id="WP_338399541.1">
    <property type="nucleotide sequence ID" value="NZ_AP025300.1"/>
</dbReference>
<evidence type="ECO:0000259" key="3">
    <source>
        <dbReference type="PROSITE" id="PS51762"/>
    </source>
</evidence>
<protein>
    <recommendedName>
        <fullName evidence="3">GH16 domain-containing protein</fullName>
    </recommendedName>
</protein>
<geneLocation type="plasmid" evidence="4 5">
    <name>pPP8</name>
</geneLocation>
<dbReference type="NCBIfam" id="TIGR04183">
    <property type="entry name" value="Por_Secre_tail"/>
    <property type="match status" value="1"/>
</dbReference>
<keyword evidence="2" id="KW-0732">Signal</keyword>
<sequence length="366" mass="41688">MKNYFGKAIVLFMLGAIYSINQAEAQTTPPAEVASKFSKSIDWSVSDNFTSIDWNKWCYRKDDGSNGIGEGSQYAYIVNNSYLSLKGIGANKKGGGLSGLKTSSFGFYITKFRFVGFPEDHSSVWHPAIWSSPWNMGTNAKFVSNGNGGAWLEIDLMEYLGNNWHVQLAPRKDNVLLANRPVMMNRDYGYNDWVTLGMEYNQDGYIQAWEGVNGTWVKRGPKIWYSGYENSESKVFYKCKGPQYWILSNKYHQEWGYHKGDSWLHVDYFYYYPTAGLTNQRIMSVSNEVSLTLYPNPTSDQLKIKGLKNEKYVFQISDTQGRMLWDKSAKVNGNEISLDVDQLSSGLYILTIKDGVGKETINFIKE</sequence>
<reference evidence="4 5" key="1">
    <citation type="submission" date="2021-12" db="EMBL/GenBank/DDBJ databases">
        <title>Genome sequencing of bacteria with rrn-lacking chromosome and rrn-plasmid.</title>
        <authorList>
            <person name="Anda M."/>
            <person name="Iwasaki W."/>
        </authorList>
    </citation>
    <scope>NUCLEOTIDE SEQUENCE [LARGE SCALE GENOMIC DNA]</scope>
    <source>
        <strain evidence="4 5">NBRC 101262</strain>
        <plasmid evidence="4 5">pPP8</plasmid>
    </source>
</reference>
<accession>A0ABN6LGK7</accession>
<dbReference type="InterPro" id="IPR026444">
    <property type="entry name" value="Secre_tail"/>
</dbReference>
<feature type="signal peptide" evidence="2">
    <location>
        <begin position="1"/>
        <end position="25"/>
    </location>
</feature>
<dbReference type="SUPFAM" id="SSF49899">
    <property type="entry name" value="Concanavalin A-like lectins/glucanases"/>
    <property type="match status" value="1"/>
</dbReference>
<comment type="similarity">
    <text evidence="1">Belongs to the glycosyl hydrolase 16 family.</text>
</comment>
<dbReference type="PROSITE" id="PS51762">
    <property type="entry name" value="GH16_2"/>
    <property type="match status" value="1"/>
</dbReference>
<feature type="domain" description="GH16" evidence="3">
    <location>
        <begin position="22"/>
        <end position="277"/>
    </location>
</feature>
<evidence type="ECO:0000313" key="4">
    <source>
        <dbReference type="EMBL" id="BDD02288.1"/>
    </source>
</evidence>
<gene>
    <name evidence="4" type="ORF">PEPS_45680</name>
</gene>
<keyword evidence="4" id="KW-0614">Plasmid</keyword>
<feature type="chain" id="PRO_5045318320" description="GH16 domain-containing protein" evidence="2">
    <location>
        <begin position="26"/>
        <end position="366"/>
    </location>
</feature>
<dbReference type="Pfam" id="PF18962">
    <property type="entry name" value="Por_Secre_tail"/>
    <property type="match status" value="1"/>
</dbReference>
<dbReference type="EMBL" id="AP025300">
    <property type="protein sequence ID" value="BDD02288.1"/>
    <property type="molecule type" value="Genomic_DNA"/>
</dbReference>